<dbReference type="GO" id="GO:0015171">
    <property type="term" value="F:amino acid transmembrane transporter activity"/>
    <property type="evidence" value="ECO:0007669"/>
    <property type="project" value="TreeGrafter"/>
</dbReference>
<feature type="transmembrane region" description="Helical" evidence="6">
    <location>
        <begin position="73"/>
        <end position="100"/>
    </location>
</feature>
<accession>A0A8J2PHX8</accession>
<feature type="transmembrane region" description="Helical" evidence="6">
    <location>
        <begin position="32"/>
        <end position="52"/>
    </location>
</feature>
<dbReference type="AlphaFoldDB" id="A0A8J2PHX8"/>
<protein>
    <recommendedName>
        <fullName evidence="9">Amino acid permease/ SLC12A domain-containing protein</fullName>
    </recommendedName>
</protein>
<feature type="transmembrane region" description="Helical" evidence="6">
    <location>
        <begin position="106"/>
        <end position="125"/>
    </location>
</feature>
<feature type="compositionally biased region" description="Low complexity" evidence="5">
    <location>
        <begin position="148"/>
        <end position="161"/>
    </location>
</feature>
<keyword evidence="4 6" id="KW-0472">Membrane</keyword>
<sequence>MIGFLLVPYDEVSSESGLVELFGKVGANRCQYVVAFGALAGLTVSMFGSMFPMPRIVYAMAKDGLLFQRLGEVWSLTGTPAVATIVLGCLAAVAALLIPLEVLVEMMSIGTLLAYTLVSACVLLLRYQPHSTNLVDLLPESIRTPLAGTPMGGTPMTATPTKDYGSSSLYPGTPGNDTFRTSMFNTGPSTQHRLSLSLGLGQNLGNFGPGGGGPVLVRKVTRNSPDSDDTDTMGDTEADDAFLMADRNEGRYYGSVHANSPRMSRWETQM</sequence>
<dbReference type="PANTHER" id="PTHR43243:SF17">
    <property type="entry name" value="CATIONIC AMINO ACID TRANSPORTER-RELATED"/>
    <property type="match status" value="1"/>
</dbReference>
<dbReference type="PANTHER" id="PTHR43243">
    <property type="entry name" value="INNER MEMBRANE TRANSPORTER YGJI-RELATED"/>
    <property type="match status" value="1"/>
</dbReference>
<name>A0A8J2PHX8_9HEXA</name>
<feature type="region of interest" description="Disordered" evidence="5">
    <location>
        <begin position="148"/>
        <end position="167"/>
    </location>
</feature>
<evidence type="ECO:0000313" key="8">
    <source>
        <dbReference type="Proteomes" id="UP000708208"/>
    </source>
</evidence>
<evidence type="ECO:0000313" key="7">
    <source>
        <dbReference type="EMBL" id="CAG7815995.1"/>
    </source>
</evidence>
<evidence type="ECO:0000256" key="3">
    <source>
        <dbReference type="ARBA" id="ARBA00022989"/>
    </source>
</evidence>
<evidence type="ECO:0000256" key="5">
    <source>
        <dbReference type="SAM" id="MobiDB-lite"/>
    </source>
</evidence>
<evidence type="ECO:0000256" key="1">
    <source>
        <dbReference type="ARBA" id="ARBA00004141"/>
    </source>
</evidence>
<reference evidence="7" key="1">
    <citation type="submission" date="2021-06" db="EMBL/GenBank/DDBJ databases">
        <authorList>
            <person name="Hodson N. C."/>
            <person name="Mongue J. A."/>
            <person name="Jaron S. K."/>
        </authorList>
    </citation>
    <scope>NUCLEOTIDE SEQUENCE</scope>
</reference>
<evidence type="ECO:0000256" key="6">
    <source>
        <dbReference type="SAM" id="Phobius"/>
    </source>
</evidence>
<proteinExistence type="predicted"/>
<comment type="subcellular location">
    <subcellularLocation>
        <location evidence="1">Membrane</location>
        <topology evidence="1">Multi-pass membrane protein</topology>
    </subcellularLocation>
</comment>
<dbReference type="InterPro" id="IPR002293">
    <property type="entry name" value="AA/rel_permease1"/>
</dbReference>
<keyword evidence="8" id="KW-1185">Reference proteome</keyword>
<gene>
    <name evidence="7" type="ORF">AFUS01_LOCUS26638</name>
</gene>
<comment type="caution">
    <text evidence="7">The sequence shown here is derived from an EMBL/GenBank/DDBJ whole genome shotgun (WGS) entry which is preliminary data.</text>
</comment>
<dbReference type="GO" id="GO:0005886">
    <property type="term" value="C:plasma membrane"/>
    <property type="evidence" value="ECO:0007669"/>
    <property type="project" value="TreeGrafter"/>
</dbReference>
<dbReference type="OrthoDB" id="3900342at2759"/>
<keyword evidence="2 6" id="KW-0812">Transmembrane</keyword>
<dbReference type="EMBL" id="CAJVCH010358528">
    <property type="protein sequence ID" value="CAG7815995.1"/>
    <property type="molecule type" value="Genomic_DNA"/>
</dbReference>
<evidence type="ECO:0000256" key="2">
    <source>
        <dbReference type="ARBA" id="ARBA00022692"/>
    </source>
</evidence>
<feature type="non-terminal residue" evidence="7">
    <location>
        <position position="1"/>
    </location>
</feature>
<dbReference type="Proteomes" id="UP000708208">
    <property type="component" value="Unassembled WGS sequence"/>
</dbReference>
<evidence type="ECO:0008006" key="9">
    <source>
        <dbReference type="Google" id="ProtNLM"/>
    </source>
</evidence>
<keyword evidence="3 6" id="KW-1133">Transmembrane helix</keyword>
<organism evidence="7 8">
    <name type="scientific">Allacma fusca</name>
    <dbReference type="NCBI Taxonomy" id="39272"/>
    <lineage>
        <taxon>Eukaryota</taxon>
        <taxon>Metazoa</taxon>
        <taxon>Ecdysozoa</taxon>
        <taxon>Arthropoda</taxon>
        <taxon>Hexapoda</taxon>
        <taxon>Collembola</taxon>
        <taxon>Symphypleona</taxon>
        <taxon>Sminthuridae</taxon>
        <taxon>Allacma</taxon>
    </lineage>
</organism>
<dbReference type="Pfam" id="PF13520">
    <property type="entry name" value="AA_permease_2"/>
    <property type="match status" value="1"/>
</dbReference>
<evidence type="ECO:0000256" key="4">
    <source>
        <dbReference type="ARBA" id="ARBA00023136"/>
    </source>
</evidence>